<evidence type="ECO:0000313" key="1">
    <source>
        <dbReference type="EMBL" id="CAF4836301.1"/>
    </source>
</evidence>
<proteinExistence type="predicted"/>
<evidence type="ECO:0000313" key="2">
    <source>
        <dbReference type="Proteomes" id="UP000663880"/>
    </source>
</evidence>
<accession>A0A821R3N4</accession>
<dbReference type="AlphaFoldDB" id="A0A821R3N4"/>
<dbReference type="Proteomes" id="UP000663880">
    <property type="component" value="Unassembled WGS sequence"/>
</dbReference>
<protein>
    <submittedName>
        <fullName evidence="1">Uncharacterized protein</fullName>
    </submittedName>
</protein>
<comment type="caution">
    <text evidence="1">The sequence shown here is derived from an EMBL/GenBank/DDBJ whole genome shotgun (WGS) entry which is preliminary data.</text>
</comment>
<sequence>MENCLEESDIQLPVSPPRRRRSTFFVRRESLAPALHIGNILDSTTEDERKAHNEAVTKYYNALLYEKSLWKEELIRRRDVYQELRLQCKIAQKRPNSLESQTYSVLNAEDIEFLNRKINLSQLVERQQGLHKSVKVAQAFYRKATELENVILTNIESKIDKIHDYILENSTMDFVEN</sequence>
<keyword evidence="2" id="KW-1185">Reference proteome</keyword>
<name>A0A821R3N4_9NEOP</name>
<gene>
    <name evidence="1" type="ORF">PMACD_LOCUS5715</name>
</gene>
<organism evidence="1 2">
    <name type="scientific">Pieris macdunnoughi</name>
    <dbReference type="NCBI Taxonomy" id="345717"/>
    <lineage>
        <taxon>Eukaryota</taxon>
        <taxon>Metazoa</taxon>
        <taxon>Ecdysozoa</taxon>
        <taxon>Arthropoda</taxon>
        <taxon>Hexapoda</taxon>
        <taxon>Insecta</taxon>
        <taxon>Pterygota</taxon>
        <taxon>Neoptera</taxon>
        <taxon>Endopterygota</taxon>
        <taxon>Lepidoptera</taxon>
        <taxon>Glossata</taxon>
        <taxon>Ditrysia</taxon>
        <taxon>Papilionoidea</taxon>
        <taxon>Pieridae</taxon>
        <taxon>Pierinae</taxon>
        <taxon>Pieris</taxon>
    </lineage>
</organism>
<dbReference type="EMBL" id="CAJOBZ010000012">
    <property type="protein sequence ID" value="CAF4836301.1"/>
    <property type="molecule type" value="Genomic_DNA"/>
</dbReference>
<dbReference type="OrthoDB" id="7427168at2759"/>
<reference evidence="1" key="1">
    <citation type="submission" date="2021-02" db="EMBL/GenBank/DDBJ databases">
        <authorList>
            <person name="Steward A R."/>
        </authorList>
    </citation>
    <scope>NUCLEOTIDE SEQUENCE</scope>
</reference>